<feature type="compositionally biased region" description="Basic residues" evidence="5">
    <location>
        <begin position="265"/>
        <end position="279"/>
    </location>
</feature>
<dbReference type="PROSITE" id="PS00678">
    <property type="entry name" value="WD_REPEATS_1"/>
    <property type="match status" value="3"/>
</dbReference>
<dbReference type="PANTHER" id="PTHR19879">
    <property type="entry name" value="TRANSCRIPTION INITIATION FACTOR TFIID"/>
    <property type="match status" value="1"/>
</dbReference>
<feature type="repeat" description="WD" evidence="4">
    <location>
        <begin position="380"/>
        <end position="420"/>
    </location>
</feature>
<keyword evidence="3" id="KW-0677">Repeat</keyword>
<keyword evidence="2 4" id="KW-0853">WD repeat</keyword>
<evidence type="ECO:0000256" key="2">
    <source>
        <dbReference type="ARBA" id="ARBA00022574"/>
    </source>
</evidence>
<feature type="compositionally biased region" description="Basic and acidic residues" evidence="5">
    <location>
        <begin position="642"/>
        <end position="665"/>
    </location>
</feature>
<feature type="repeat" description="WD" evidence="4">
    <location>
        <begin position="541"/>
        <end position="580"/>
    </location>
</feature>
<dbReference type="GO" id="GO:0005669">
    <property type="term" value="C:transcription factor TFIID complex"/>
    <property type="evidence" value="ECO:0007669"/>
    <property type="project" value="TreeGrafter"/>
</dbReference>
<dbReference type="SMART" id="SM00256">
    <property type="entry name" value="FBOX"/>
    <property type="match status" value="1"/>
</dbReference>
<keyword evidence="8" id="KW-1185">Reference proteome</keyword>
<dbReference type="CDD" id="cd00200">
    <property type="entry name" value="WD40"/>
    <property type="match status" value="1"/>
</dbReference>
<dbReference type="Gene3D" id="1.20.1280.50">
    <property type="match status" value="1"/>
</dbReference>
<dbReference type="SUPFAM" id="SSF50978">
    <property type="entry name" value="WD40 repeat-like"/>
    <property type="match status" value="1"/>
</dbReference>
<comment type="similarity">
    <text evidence="1">Belongs to the WD repeat MET30/SCONB/SCON-2 family.</text>
</comment>
<evidence type="ECO:0000256" key="4">
    <source>
        <dbReference type="PROSITE-ProRule" id="PRU00221"/>
    </source>
</evidence>
<evidence type="ECO:0000259" key="6">
    <source>
        <dbReference type="PROSITE" id="PS50181"/>
    </source>
</evidence>
<accession>A0AA39R0E2</accession>
<evidence type="ECO:0000313" key="7">
    <source>
        <dbReference type="EMBL" id="KAK0511756.1"/>
    </source>
</evidence>
<evidence type="ECO:0000256" key="3">
    <source>
        <dbReference type="ARBA" id="ARBA00022737"/>
    </source>
</evidence>
<dbReference type="Proteomes" id="UP001166286">
    <property type="component" value="Unassembled WGS sequence"/>
</dbReference>
<dbReference type="GO" id="GO:0016251">
    <property type="term" value="F:RNA polymerase II general transcription initiation factor activity"/>
    <property type="evidence" value="ECO:0007669"/>
    <property type="project" value="TreeGrafter"/>
</dbReference>
<reference evidence="7" key="1">
    <citation type="submission" date="2023-03" db="EMBL/GenBank/DDBJ databases">
        <title>Complete genome of Cladonia borealis.</title>
        <authorList>
            <person name="Park H."/>
        </authorList>
    </citation>
    <scope>NUCLEOTIDE SEQUENCE</scope>
    <source>
        <strain evidence="7">ANT050790</strain>
    </source>
</reference>
<feature type="region of interest" description="Disordered" evidence="5">
    <location>
        <begin position="637"/>
        <end position="706"/>
    </location>
</feature>
<gene>
    <name evidence="7" type="ORF">JMJ35_006329</name>
</gene>
<dbReference type="InterPro" id="IPR036047">
    <property type="entry name" value="F-box-like_dom_sf"/>
</dbReference>
<dbReference type="SMART" id="SM00320">
    <property type="entry name" value="WD40"/>
    <property type="match status" value="7"/>
</dbReference>
<evidence type="ECO:0000256" key="1">
    <source>
        <dbReference type="ARBA" id="ARBA00007968"/>
    </source>
</evidence>
<feature type="compositionally biased region" description="Pro residues" evidence="5">
    <location>
        <begin position="70"/>
        <end position="88"/>
    </location>
</feature>
<dbReference type="InterPro" id="IPR019775">
    <property type="entry name" value="WD40_repeat_CS"/>
</dbReference>
<proteinExistence type="inferred from homology"/>
<dbReference type="Gene3D" id="2.130.10.10">
    <property type="entry name" value="YVTN repeat-like/Quinoprotein amine dehydrogenase"/>
    <property type="match status" value="1"/>
</dbReference>
<feature type="compositionally biased region" description="Polar residues" evidence="5">
    <location>
        <begin position="249"/>
        <end position="264"/>
    </location>
</feature>
<feature type="repeat" description="WD" evidence="4">
    <location>
        <begin position="461"/>
        <end position="500"/>
    </location>
</feature>
<feature type="region of interest" description="Disordered" evidence="5">
    <location>
        <begin position="242"/>
        <end position="279"/>
    </location>
</feature>
<feature type="repeat" description="WD" evidence="4">
    <location>
        <begin position="340"/>
        <end position="379"/>
    </location>
</feature>
<feature type="repeat" description="WD" evidence="4">
    <location>
        <begin position="421"/>
        <end position="460"/>
    </location>
</feature>
<dbReference type="PROSITE" id="PS50181">
    <property type="entry name" value="FBOX"/>
    <property type="match status" value="1"/>
</dbReference>
<dbReference type="PROSITE" id="PS50082">
    <property type="entry name" value="WD_REPEATS_2"/>
    <property type="match status" value="6"/>
</dbReference>
<name>A0AA39R0E2_9LECA</name>
<feature type="region of interest" description="Disordered" evidence="5">
    <location>
        <begin position="1"/>
        <end position="97"/>
    </location>
</feature>
<dbReference type="SUPFAM" id="SSF81383">
    <property type="entry name" value="F-box domain"/>
    <property type="match status" value="1"/>
</dbReference>
<dbReference type="AlphaFoldDB" id="A0AA39R0E2"/>
<dbReference type="EMBL" id="JAFEKC020000013">
    <property type="protein sequence ID" value="KAK0511756.1"/>
    <property type="molecule type" value="Genomic_DNA"/>
</dbReference>
<comment type="caution">
    <text evidence="7">The sequence shown here is derived from an EMBL/GenBank/DDBJ whole genome shotgun (WGS) entry which is preliminary data.</text>
</comment>
<feature type="repeat" description="WD" evidence="4">
    <location>
        <begin position="501"/>
        <end position="540"/>
    </location>
</feature>
<organism evidence="7 8">
    <name type="scientific">Cladonia borealis</name>
    <dbReference type="NCBI Taxonomy" id="184061"/>
    <lineage>
        <taxon>Eukaryota</taxon>
        <taxon>Fungi</taxon>
        <taxon>Dikarya</taxon>
        <taxon>Ascomycota</taxon>
        <taxon>Pezizomycotina</taxon>
        <taxon>Lecanoromycetes</taxon>
        <taxon>OSLEUM clade</taxon>
        <taxon>Lecanoromycetidae</taxon>
        <taxon>Lecanorales</taxon>
        <taxon>Lecanorineae</taxon>
        <taxon>Cladoniaceae</taxon>
        <taxon>Cladonia</taxon>
    </lineage>
</organism>
<dbReference type="PANTHER" id="PTHR19879:SF1">
    <property type="entry name" value="CANNONBALL-RELATED"/>
    <property type="match status" value="1"/>
</dbReference>
<feature type="domain" description="F-box" evidence="6">
    <location>
        <begin position="149"/>
        <end position="196"/>
    </location>
</feature>
<dbReference type="InterPro" id="IPR036322">
    <property type="entry name" value="WD40_repeat_dom_sf"/>
</dbReference>
<dbReference type="Pfam" id="PF12937">
    <property type="entry name" value="F-box-like"/>
    <property type="match status" value="1"/>
</dbReference>
<evidence type="ECO:0000256" key="5">
    <source>
        <dbReference type="SAM" id="MobiDB-lite"/>
    </source>
</evidence>
<dbReference type="PROSITE" id="PS50294">
    <property type="entry name" value="WD_REPEATS_REGION"/>
    <property type="match status" value="5"/>
</dbReference>
<dbReference type="InterPro" id="IPR001680">
    <property type="entry name" value="WD40_rpt"/>
</dbReference>
<dbReference type="InterPro" id="IPR015943">
    <property type="entry name" value="WD40/YVTN_repeat-like_dom_sf"/>
</dbReference>
<feature type="compositionally biased region" description="Polar residues" evidence="5">
    <location>
        <begin position="56"/>
        <end position="66"/>
    </location>
</feature>
<evidence type="ECO:0000313" key="8">
    <source>
        <dbReference type="Proteomes" id="UP001166286"/>
    </source>
</evidence>
<dbReference type="InterPro" id="IPR020472">
    <property type="entry name" value="WD40_PAC1"/>
</dbReference>
<dbReference type="PRINTS" id="PR00320">
    <property type="entry name" value="GPROTEINBRPT"/>
</dbReference>
<dbReference type="Pfam" id="PF00400">
    <property type="entry name" value="WD40"/>
    <property type="match status" value="6"/>
</dbReference>
<feature type="compositionally biased region" description="Acidic residues" evidence="5">
    <location>
        <begin position="672"/>
        <end position="681"/>
    </location>
</feature>
<dbReference type="GO" id="GO:0006367">
    <property type="term" value="P:transcription initiation at RNA polymerase II promoter"/>
    <property type="evidence" value="ECO:0007669"/>
    <property type="project" value="TreeGrafter"/>
</dbReference>
<protein>
    <recommendedName>
        <fullName evidence="6">F-box domain-containing protein</fullName>
    </recommendedName>
</protein>
<sequence length="706" mass="78460">MDYGSRTHARIPSADSDHEMSMHGRRPSAPLSLGHHHLSRRKDSMQHSHPKPPLTPNTSTMSQNMANPLPSAPASPPTPAPSPTPHQRPPVSYHFSLDDSEDPILEEAKHCFMRLNATEKENWLRSLVDCCDNHSLSFLHQIVSPKLKKDPFQALPNELCFRILECVDDAKTFVRASQVSRRWREIVSDDQAWKTLCEKHAYRRMSTDSIGSSLTNSASASQILYGQHLRSSSPSRILDNMSAIDEDPSTTSPTANTMPGTGSSRRQKKQRSKHTHRSHFKHRYLVESAWKKGGLMTARHITPDQGVVTSLHLTKTYIVVALDNAKIHVFNTKGDLQRTLQGHVMGVWAMVPWEDILVSGGCDRDVRVWNMATGTSVHTMRGHTSTVRCLKMSNARTAISGSRDTTLRVWDLNTGLCINVLMGHQASVRCLEIHGDLVVSGSYDTTAKIWSISTGQCLRTLQGHFSQIYAIAFDGQRIATGSLDTSVRIWNPQDGSCQAILQGHTSLVGQLQMRGDTLVTGGSDGSVRVWSLISNQPIHRLAAHDNSVTSLQFDDARIVSGGSDGRVKIWDTNTGGLIRELSQPAEAVWRVAFESERCVVMASRGSRTIMEVWDFTPPMENSQAEAEDTPIERRLDTAQQDHSAEEGERSAQEGDASAHEEEERSAQGLDQEMADAEEEAVYQERLARMLEDESYSNSDDSEDMTD</sequence>
<dbReference type="InterPro" id="IPR001810">
    <property type="entry name" value="F-box_dom"/>
</dbReference>